<reference evidence="2 3" key="1">
    <citation type="submission" date="2019-09" db="EMBL/GenBank/DDBJ databases">
        <authorList>
            <person name="Chandra G."/>
            <person name="Truman W A."/>
        </authorList>
    </citation>
    <scope>NUCLEOTIDE SEQUENCE [LARGE SCALE GENOMIC DNA]</scope>
    <source>
        <strain evidence="2">PS847</strain>
    </source>
</reference>
<keyword evidence="1" id="KW-1133">Transmembrane helix</keyword>
<feature type="transmembrane region" description="Helical" evidence="1">
    <location>
        <begin position="37"/>
        <end position="53"/>
    </location>
</feature>
<dbReference type="RefSeq" id="WP_163012744.1">
    <property type="nucleotide sequence ID" value="NZ_CABVIC010000001.1"/>
</dbReference>
<keyword evidence="1" id="KW-0812">Transmembrane</keyword>
<evidence type="ECO:0000313" key="3">
    <source>
        <dbReference type="Proteomes" id="UP000326067"/>
    </source>
</evidence>
<name>A0A5E7GNG3_PSEFL</name>
<dbReference type="EMBL" id="CABVIC010000001">
    <property type="protein sequence ID" value="VVO53165.1"/>
    <property type="molecule type" value="Genomic_DNA"/>
</dbReference>
<gene>
    <name evidence="2" type="ORF">PS847_00391</name>
</gene>
<sequence>MLSIIGINTANFFFALRLFTMAPLSKAQDEQPMNLNFAFACMIVVSFAIALGHA</sequence>
<dbReference type="AlphaFoldDB" id="A0A5E7GNG3"/>
<keyword evidence="1" id="KW-0472">Membrane</keyword>
<proteinExistence type="predicted"/>
<organism evidence="2 3">
    <name type="scientific">Pseudomonas fluorescens</name>
    <dbReference type="NCBI Taxonomy" id="294"/>
    <lineage>
        <taxon>Bacteria</taxon>
        <taxon>Pseudomonadati</taxon>
        <taxon>Pseudomonadota</taxon>
        <taxon>Gammaproteobacteria</taxon>
        <taxon>Pseudomonadales</taxon>
        <taxon>Pseudomonadaceae</taxon>
        <taxon>Pseudomonas</taxon>
    </lineage>
</organism>
<evidence type="ECO:0000256" key="1">
    <source>
        <dbReference type="SAM" id="Phobius"/>
    </source>
</evidence>
<dbReference type="Proteomes" id="UP000326067">
    <property type="component" value="Unassembled WGS sequence"/>
</dbReference>
<accession>A0A5E7GNG3</accession>
<evidence type="ECO:0000313" key="2">
    <source>
        <dbReference type="EMBL" id="VVO53165.1"/>
    </source>
</evidence>
<protein>
    <submittedName>
        <fullName evidence="2">Uncharacterized protein</fullName>
    </submittedName>
</protein>